<name>A0A6I3LLK1_9FLAO</name>
<dbReference type="EMBL" id="WMJX01000014">
    <property type="protein sequence ID" value="MTG98150.1"/>
    <property type="molecule type" value="Genomic_DNA"/>
</dbReference>
<protein>
    <submittedName>
        <fullName evidence="2">Cytochrome C oxidase Cbb3</fullName>
    </submittedName>
</protein>
<gene>
    <name evidence="2" type="ORF">GJV76_08415</name>
</gene>
<dbReference type="AlphaFoldDB" id="A0A6I3LLK1"/>
<keyword evidence="1" id="KW-0472">Membrane</keyword>
<dbReference type="OrthoDB" id="1493774at2"/>
<comment type="caution">
    <text evidence="2">The sequence shown here is derived from an EMBL/GenBank/DDBJ whole genome shotgun (WGS) entry which is preliminary data.</text>
</comment>
<reference evidence="2 3" key="1">
    <citation type="submission" date="2019-11" db="EMBL/GenBank/DDBJ databases">
        <title>Genome of Strain BIT-d1.</title>
        <authorList>
            <person name="Yang Y."/>
        </authorList>
    </citation>
    <scope>NUCLEOTIDE SEQUENCE [LARGE SCALE GENOMIC DNA]</scope>
    <source>
        <strain evidence="2 3">BIT-d1</strain>
    </source>
</reference>
<proteinExistence type="predicted"/>
<keyword evidence="1" id="KW-1133">Transmembrane helix</keyword>
<evidence type="ECO:0000256" key="1">
    <source>
        <dbReference type="SAM" id="Phobius"/>
    </source>
</evidence>
<keyword evidence="3" id="KW-1185">Reference proteome</keyword>
<evidence type="ECO:0000313" key="2">
    <source>
        <dbReference type="EMBL" id="MTG98150.1"/>
    </source>
</evidence>
<dbReference type="RefSeq" id="WP_155092181.1">
    <property type="nucleotide sequence ID" value="NZ_CP102754.1"/>
</dbReference>
<sequence length="156" mass="17897">MKFNFGTGIVIAMGIFMIFILQYVIRVQLDSKYDNQLVTENYYQQEIEVDGKAERELNAKKLKTPLKLSITDDKEILVVFPKEFDYSNIKGKISLYRPSDQTLDFDIPISLSSSNLLIPNTKLGSGGRWDISIEWEYKGTSYRNLGSLNLNDKVVK</sequence>
<dbReference type="InterPro" id="IPR008620">
    <property type="entry name" value="FixH"/>
</dbReference>
<accession>A0A6I3LLK1</accession>
<keyword evidence="1" id="KW-0812">Transmembrane</keyword>
<dbReference type="Pfam" id="PF05751">
    <property type="entry name" value="FixH"/>
    <property type="match status" value="1"/>
</dbReference>
<evidence type="ECO:0000313" key="3">
    <source>
        <dbReference type="Proteomes" id="UP000438760"/>
    </source>
</evidence>
<feature type="transmembrane region" description="Helical" evidence="1">
    <location>
        <begin position="6"/>
        <end position="25"/>
    </location>
</feature>
<dbReference type="Proteomes" id="UP000438760">
    <property type="component" value="Unassembled WGS sequence"/>
</dbReference>
<organism evidence="2 3">
    <name type="scientific">Myroides albus</name>
    <dbReference type="NCBI Taxonomy" id="2562892"/>
    <lineage>
        <taxon>Bacteria</taxon>
        <taxon>Pseudomonadati</taxon>
        <taxon>Bacteroidota</taxon>
        <taxon>Flavobacteriia</taxon>
        <taxon>Flavobacteriales</taxon>
        <taxon>Flavobacteriaceae</taxon>
        <taxon>Myroides</taxon>
    </lineage>
</organism>